<dbReference type="Ensembl" id="ENSCSET00000032694.1">
    <property type="protein sequence ID" value="ENSCSEP00000032274.1"/>
    <property type="gene ID" value="ENSCSEG00000020711.1"/>
</dbReference>
<accession>A0A3P8WZT3</accession>
<feature type="compositionally biased region" description="Basic residues" evidence="5">
    <location>
        <begin position="600"/>
        <end position="615"/>
    </location>
</feature>
<keyword evidence="3" id="KW-0698">rRNA processing</keyword>
<feature type="compositionally biased region" description="Polar residues" evidence="5">
    <location>
        <begin position="524"/>
        <end position="535"/>
    </location>
</feature>
<dbReference type="GeneID" id="103391498"/>
<dbReference type="AlphaFoldDB" id="A0A3P8WZT3"/>
<keyword evidence="7" id="KW-1185">Reference proteome</keyword>
<name>A0A3P8WZT3_CYNSE</name>
<protein>
    <submittedName>
        <fullName evidence="6">Ribosomal RNA processing protein 1 homolog A</fullName>
    </submittedName>
</protein>
<dbReference type="Pfam" id="PF05997">
    <property type="entry name" value="Nop52"/>
    <property type="match status" value="1"/>
</dbReference>
<reference evidence="6" key="2">
    <citation type="submission" date="2025-08" db="UniProtKB">
        <authorList>
            <consortium name="Ensembl"/>
        </authorList>
    </citation>
    <scope>IDENTIFICATION</scope>
</reference>
<feature type="compositionally biased region" description="Polar residues" evidence="5">
    <location>
        <begin position="577"/>
        <end position="588"/>
    </location>
</feature>
<comment type="subcellular location">
    <subcellularLocation>
        <location evidence="1">Nucleus</location>
    </subcellularLocation>
</comment>
<evidence type="ECO:0000256" key="1">
    <source>
        <dbReference type="ARBA" id="ARBA00004123"/>
    </source>
</evidence>
<dbReference type="CTD" id="8568"/>
<feature type="compositionally biased region" description="Basic residues" evidence="5">
    <location>
        <begin position="494"/>
        <end position="506"/>
    </location>
</feature>
<feature type="compositionally biased region" description="Basic and acidic residues" evidence="5">
    <location>
        <begin position="411"/>
        <end position="422"/>
    </location>
</feature>
<feature type="region of interest" description="Disordered" evidence="5">
    <location>
        <begin position="638"/>
        <end position="705"/>
    </location>
</feature>
<evidence type="ECO:0000256" key="2">
    <source>
        <dbReference type="ARBA" id="ARBA00006374"/>
    </source>
</evidence>
<feature type="compositionally biased region" description="Basic residues" evidence="5">
    <location>
        <begin position="547"/>
        <end position="559"/>
    </location>
</feature>
<feature type="compositionally biased region" description="Basic residues" evidence="5">
    <location>
        <begin position="399"/>
        <end position="410"/>
    </location>
</feature>
<dbReference type="STRING" id="244447.ENSCSEP00000032274"/>
<dbReference type="GeneTree" id="ENSGT00390000011821"/>
<sequence length="705" mass="80020">MYATYVDRVRQTVGSTRESGANMSSNLEPEIQFAQKLASNEKPIRTRALKKLRKYIIARSQRETGGFTNDELLKLWKGLFYCLWMQDKPILQENLSTQISSLIHSFQNLDSQLLFLESFMKTFKREWTGIDRLRMDKYYQLVRFIFRQTFEMLKRNNWKSSMIGRFLEVLTVQLLQSDSQAPIGLLFHVLDIYMAELALVGSTELTANQNLMFIEPYCKIAAKTKDQSLFSAICSGIFTTIIDQAPFAIEDLMKEVNAADCSDSGHSSEDENDCIQETTGKAVDVKMATKQLIDEDDNANTEHPGDDDDIGPVLQFDYIALADKLFELSSRSNTPSHNRKKLYKIIKVLRDLSEGIFPHNEYPEEVSTDEDDEMFGSRKRIKKSKFRVNNDDDEAPPVKKSKVDKKKNSVKQREEQTKKETLEDGGEPMDLPVEQKKGRGDRKKKRKAKRLPMKNTKENSEPQPDTRTKELQQTPATAQPKTSLEIDTPVSDRKTRKSLRVGKKLMKNTGENSEPQPDTRTKELQQTPATAQPKTSLEIDTPVSDRKTRKSLRVGKKLMKNTGENSEPQPDTRTKELQQTPATAQPKTSLEIDTPVSDRKTRKSLRVGKKLKSHSPKSESKTVTFGLNNNKTAEFRKTDSSLLVSPEGSSRVPFDPTQKPRFGVLKSSPTPVSITKKPAGNTNATTSLKSKKIMPQKRPLAADFF</sequence>
<reference evidence="6 7" key="1">
    <citation type="journal article" date="2014" name="Nat. Genet.">
        <title>Whole-genome sequence of a flatfish provides insights into ZW sex chromosome evolution and adaptation to a benthic lifestyle.</title>
        <authorList>
            <person name="Chen S."/>
            <person name="Zhang G."/>
            <person name="Shao C."/>
            <person name="Huang Q."/>
            <person name="Liu G."/>
            <person name="Zhang P."/>
            <person name="Song W."/>
            <person name="An N."/>
            <person name="Chalopin D."/>
            <person name="Volff J.N."/>
            <person name="Hong Y."/>
            <person name="Li Q."/>
            <person name="Sha Z."/>
            <person name="Zhou H."/>
            <person name="Xie M."/>
            <person name="Yu Q."/>
            <person name="Liu Y."/>
            <person name="Xiang H."/>
            <person name="Wang N."/>
            <person name="Wu K."/>
            <person name="Yang C."/>
            <person name="Zhou Q."/>
            <person name="Liao X."/>
            <person name="Yang L."/>
            <person name="Hu Q."/>
            <person name="Zhang J."/>
            <person name="Meng L."/>
            <person name="Jin L."/>
            <person name="Tian Y."/>
            <person name="Lian J."/>
            <person name="Yang J."/>
            <person name="Miao G."/>
            <person name="Liu S."/>
            <person name="Liang Z."/>
            <person name="Yan F."/>
            <person name="Li Y."/>
            <person name="Sun B."/>
            <person name="Zhang H."/>
            <person name="Zhang J."/>
            <person name="Zhu Y."/>
            <person name="Du M."/>
            <person name="Zhao Y."/>
            <person name="Schartl M."/>
            <person name="Tang Q."/>
            <person name="Wang J."/>
        </authorList>
    </citation>
    <scope>NUCLEOTIDE SEQUENCE</scope>
</reference>
<dbReference type="InParanoid" id="A0A3P8WZT3"/>
<feature type="compositionally biased region" description="Basic residues" evidence="5">
    <location>
        <begin position="377"/>
        <end position="386"/>
    </location>
</feature>
<reference evidence="6" key="3">
    <citation type="submission" date="2025-09" db="UniProtKB">
        <authorList>
            <consortium name="Ensembl"/>
        </authorList>
    </citation>
    <scope>IDENTIFICATION</scope>
</reference>
<dbReference type="GO" id="GO:0006364">
    <property type="term" value="P:rRNA processing"/>
    <property type="evidence" value="ECO:0007669"/>
    <property type="project" value="UniProtKB-KW"/>
</dbReference>
<evidence type="ECO:0000256" key="4">
    <source>
        <dbReference type="ARBA" id="ARBA00023242"/>
    </source>
</evidence>
<dbReference type="KEGG" id="csem:103391498"/>
<dbReference type="Proteomes" id="UP000265120">
    <property type="component" value="Chromosome 16"/>
</dbReference>
<feature type="region of interest" description="Disordered" evidence="5">
    <location>
        <begin position="359"/>
        <end position="626"/>
    </location>
</feature>
<dbReference type="RefSeq" id="XP_008325999.1">
    <property type="nucleotide sequence ID" value="XM_008327777.3"/>
</dbReference>
<dbReference type="PANTHER" id="PTHR13026">
    <property type="entry name" value="NNP-1 PROTEIN NOVEL NUCLEAR PROTEIN 1 NOP52"/>
    <property type="match status" value="1"/>
</dbReference>
<keyword evidence="4" id="KW-0539">Nucleus</keyword>
<evidence type="ECO:0000313" key="6">
    <source>
        <dbReference type="Ensembl" id="ENSCSEP00000032274.1"/>
    </source>
</evidence>
<organism evidence="6 7">
    <name type="scientific">Cynoglossus semilaevis</name>
    <name type="common">Tongue sole</name>
    <dbReference type="NCBI Taxonomy" id="244447"/>
    <lineage>
        <taxon>Eukaryota</taxon>
        <taxon>Metazoa</taxon>
        <taxon>Chordata</taxon>
        <taxon>Craniata</taxon>
        <taxon>Vertebrata</taxon>
        <taxon>Euteleostomi</taxon>
        <taxon>Actinopterygii</taxon>
        <taxon>Neopterygii</taxon>
        <taxon>Teleostei</taxon>
        <taxon>Neoteleostei</taxon>
        <taxon>Acanthomorphata</taxon>
        <taxon>Carangaria</taxon>
        <taxon>Pleuronectiformes</taxon>
        <taxon>Pleuronectoidei</taxon>
        <taxon>Cynoglossidae</taxon>
        <taxon>Cynoglossinae</taxon>
        <taxon>Cynoglossus</taxon>
    </lineage>
</organism>
<proteinExistence type="inferred from homology"/>
<evidence type="ECO:0000256" key="3">
    <source>
        <dbReference type="ARBA" id="ARBA00022552"/>
    </source>
</evidence>
<dbReference type="GO" id="GO:0005634">
    <property type="term" value="C:nucleus"/>
    <property type="evidence" value="ECO:0007669"/>
    <property type="project" value="UniProtKB-SubCell"/>
</dbReference>
<feature type="compositionally biased region" description="Basic and acidic residues" evidence="5">
    <location>
        <begin position="455"/>
        <end position="470"/>
    </location>
</feature>
<evidence type="ECO:0000256" key="5">
    <source>
        <dbReference type="SAM" id="MobiDB-lite"/>
    </source>
</evidence>
<feature type="compositionally biased region" description="Acidic residues" evidence="5">
    <location>
        <begin position="363"/>
        <end position="374"/>
    </location>
</feature>
<dbReference type="OrthoDB" id="2019504at2759"/>
<comment type="similarity">
    <text evidence="2">Belongs to the RRP1 family.</text>
</comment>
<dbReference type="GO" id="GO:0030688">
    <property type="term" value="C:preribosome, small subunit precursor"/>
    <property type="evidence" value="ECO:0007669"/>
    <property type="project" value="InterPro"/>
</dbReference>
<feature type="compositionally biased region" description="Basic residues" evidence="5">
    <location>
        <begin position="439"/>
        <end position="452"/>
    </location>
</feature>
<feature type="compositionally biased region" description="Polar residues" evidence="5">
    <location>
        <begin position="471"/>
        <end position="482"/>
    </location>
</feature>
<dbReference type="InterPro" id="IPR010301">
    <property type="entry name" value="RRP1"/>
</dbReference>
<dbReference type="PANTHER" id="PTHR13026:SF0">
    <property type="entry name" value="RIBOSOMAL RNA PROCESSING 1B"/>
    <property type="match status" value="1"/>
</dbReference>
<evidence type="ECO:0000313" key="7">
    <source>
        <dbReference type="Proteomes" id="UP000265120"/>
    </source>
</evidence>